<dbReference type="CDD" id="cd00311">
    <property type="entry name" value="TIM"/>
    <property type="match status" value="1"/>
</dbReference>
<dbReference type="STRING" id="29489.VL01_20605"/>
<dbReference type="InterPro" id="IPR035990">
    <property type="entry name" value="TIM_sf"/>
</dbReference>
<dbReference type="OrthoDB" id="9809429at2"/>
<evidence type="ECO:0000256" key="11">
    <source>
        <dbReference type="ARBA" id="ARBA00023235"/>
    </source>
</evidence>
<evidence type="ECO:0000256" key="1">
    <source>
        <dbReference type="ARBA" id="ARBA00000474"/>
    </source>
</evidence>
<feature type="active site" description="Electrophile" evidence="13">
    <location>
        <position position="95"/>
    </location>
</feature>
<dbReference type="InterPro" id="IPR020861">
    <property type="entry name" value="Triosephosphate_isomerase_AS"/>
</dbReference>
<dbReference type="GO" id="GO:0006094">
    <property type="term" value="P:gluconeogenesis"/>
    <property type="evidence" value="ECO:0007669"/>
    <property type="project" value="UniProtKB-UniRule"/>
</dbReference>
<dbReference type="EC" id="5.3.1.1" evidence="6 13"/>
<dbReference type="AlphaFoldDB" id="A0A175VCJ6"/>
<comment type="catalytic activity">
    <reaction evidence="1 13 14">
        <text>D-glyceraldehyde 3-phosphate = dihydroxyacetone phosphate</text>
        <dbReference type="Rhea" id="RHEA:18585"/>
        <dbReference type="ChEBI" id="CHEBI:57642"/>
        <dbReference type="ChEBI" id="CHEBI:59776"/>
        <dbReference type="EC" id="5.3.1.1"/>
    </reaction>
</comment>
<keyword evidence="9 13" id="KW-0963">Cytoplasm</keyword>
<comment type="caution">
    <text evidence="15">The sequence shown here is derived from an EMBL/GenBank/DDBJ whole genome shotgun (WGS) entry which is preliminary data.</text>
</comment>
<dbReference type="UniPathway" id="UPA00109">
    <property type="reaction ID" value="UER00189"/>
</dbReference>
<dbReference type="HAMAP" id="MF_00147_B">
    <property type="entry name" value="TIM_B"/>
    <property type="match status" value="1"/>
</dbReference>
<evidence type="ECO:0000313" key="15">
    <source>
        <dbReference type="EMBL" id="KXU78365.1"/>
    </source>
</evidence>
<comment type="pathway">
    <text evidence="2 13 14">Carbohydrate biosynthesis; gluconeogenesis.</text>
</comment>
<evidence type="ECO:0000256" key="14">
    <source>
        <dbReference type="RuleBase" id="RU363013"/>
    </source>
</evidence>
<protein>
    <recommendedName>
        <fullName evidence="7 13">Triosephosphate isomerase</fullName>
        <shortName evidence="13">TIM</shortName>
        <shortName evidence="13">TPI</shortName>
        <ecNumber evidence="6 13">5.3.1.1</ecNumber>
    </recommendedName>
    <alternativeName>
        <fullName evidence="13">Triose-phosphate isomerase</fullName>
    </alternativeName>
</protein>
<dbReference type="InterPro" id="IPR000652">
    <property type="entry name" value="Triosephosphate_isomerase"/>
</dbReference>
<evidence type="ECO:0000256" key="5">
    <source>
        <dbReference type="ARBA" id="ARBA00011738"/>
    </source>
</evidence>
<comment type="similarity">
    <text evidence="4 13 14">Belongs to the triosephosphate isomerase family.</text>
</comment>
<dbReference type="PROSITE" id="PS00171">
    <property type="entry name" value="TIM_1"/>
    <property type="match status" value="1"/>
</dbReference>
<comment type="subcellular location">
    <subcellularLocation>
        <location evidence="13 14">Cytoplasm</location>
    </subcellularLocation>
</comment>
<feature type="active site" description="Proton acceptor" evidence="13">
    <location>
        <position position="167"/>
    </location>
</feature>
<dbReference type="UniPathway" id="UPA00138"/>
<comment type="subunit">
    <text evidence="5 13 14">Homodimer.</text>
</comment>
<feature type="binding site" evidence="13">
    <location>
        <position position="212"/>
    </location>
    <ligand>
        <name>substrate</name>
    </ligand>
</feature>
<evidence type="ECO:0000256" key="12">
    <source>
        <dbReference type="ARBA" id="ARBA00055680"/>
    </source>
</evidence>
<evidence type="ECO:0000256" key="10">
    <source>
        <dbReference type="ARBA" id="ARBA00023152"/>
    </source>
</evidence>
<evidence type="ECO:0000256" key="4">
    <source>
        <dbReference type="ARBA" id="ARBA00007422"/>
    </source>
</evidence>
<dbReference type="FunFam" id="3.20.20.70:FF:000020">
    <property type="entry name" value="Triosephosphate isomerase"/>
    <property type="match status" value="1"/>
</dbReference>
<keyword evidence="10 13" id="KW-0324">Glycolysis</keyword>
<accession>A0A175VCJ6</accession>
<keyword evidence="11 13" id="KW-0413">Isomerase</keyword>
<feature type="binding site" evidence="13">
    <location>
        <position position="173"/>
    </location>
    <ligand>
        <name>substrate</name>
    </ligand>
</feature>
<evidence type="ECO:0000256" key="2">
    <source>
        <dbReference type="ARBA" id="ARBA00004742"/>
    </source>
</evidence>
<sequence length="251" mass="25961">MRQHLVMGNWKLNGTKASVEALIKGLTPAAAAHPSVQVAVCPPVIFLGMVEQLTAGTKIAYGAQNADVHESGAFTGENAPSMLKAFGCTYSLVGHSERRTLHAETDDVVAAKYEAIQKGGLVPVLCIGETLAQFEAGTTNQVVETQLKAVIDRCGIASFANAVIAYEPVWAIGTGKTATPEIAQAVHAHIRQYLAGFDADVAAKVQILYGGSVTGATAADLFGQPDIDGGLVGGASLKVDDFSQIIAGAAK</sequence>
<proteinExistence type="inferred from homology"/>
<dbReference type="GO" id="GO:0004807">
    <property type="term" value="F:triose-phosphate isomerase activity"/>
    <property type="evidence" value="ECO:0007669"/>
    <property type="project" value="UniProtKB-UniRule"/>
</dbReference>
<evidence type="ECO:0000256" key="3">
    <source>
        <dbReference type="ARBA" id="ARBA00004939"/>
    </source>
</evidence>
<evidence type="ECO:0000256" key="9">
    <source>
        <dbReference type="ARBA" id="ARBA00022490"/>
    </source>
</evidence>
<dbReference type="GO" id="GO:0005829">
    <property type="term" value="C:cytosol"/>
    <property type="evidence" value="ECO:0007669"/>
    <property type="project" value="TreeGrafter"/>
</dbReference>
<dbReference type="GeneID" id="92811746"/>
<dbReference type="GO" id="GO:0046166">
    <property type="term" value="P:glyceraldehyde-3-phosphate biosynthetic process"/>
    <property type="evidence" value="ECO:0007669"/>
    <property type="project" value="TreeGrafter"/>
</dbReference>
<feature type="binding site" evidence="13">
    <location>
        <begin position="9"/>
        <end position="11"/>
    </location>
    <ligand>
        <name>substrate</name>
    </ligand>
</feature>
<reference evidence="15 16" key="1">
    <citation type="submission" date="2016-02" db="EMBL/GenBank/DDBJ databases">
        <title>Draft genome sequence of Aeromonas trota strain 1999lcr isolated from cerebrospinal fluid (CSF).</title>
        <authorList>
            <person name="Dallagassa C.B."/>
            <person name="Prediger K.C."/>
            <person name="Weiss V.A."/>
            <person name="Assis F.E."/>
            <person name="Baura V."/>
            <person name="Cruz L.M."/>
            <person name="Souza E.M."/>
            <person name="Pedrosa F.O."/>
            <person name="Fadel-Picheth C.M."/>
        </authorList>
    </citation>
    <scope>NUCLEOTIDE SEQUENCE [LARGE SCALE GENOMIC DNA]</scope>
    <source>
        <strain evidence="15 16">1999lcr</strain>
    </source>
</reference>
<comment type="pathway">
    <text evidence="13 14">Carbohydrate degradation; glycolysis; D-glyceraldehyde 3-phosphate from glycerone phosphate: step 1/1.</text>
</comment>
<feature type="binding site" evidence="13">
    <location>
        <begin position="233"/>
        <end position="234"/>
    </location>
    <ligand>
        <name>substrate</name>
    </ligand>
</feature>
<dbReference type="Gene3D" id="3.20.20.70">
    <property type="entry name" value="Aldolase class I"/>
    <property type="match status" value="1"/>
</dbReference>
<organism evidence="15 16">
    <name type="scientific">Aeromonas enteropelogenes</name>
    <name type="common">Aeromonas trota</name>
    <dbReference type="NCBI Taxonomy" id="29489"/>
    <lineage>
        <taxon>Bacteria</taxon>
        <taxon>Pseudomonadati</taxon>
        <taxon>Pseudomonadota</taxon>
        <taxon>Gammaproteobacteria</taxon>
        <taxon>Aeromonadales</taxon>
        <taxon>Aeromonadaceae</taxon>
        <taxon>Aeromonas</taxon>
    </lineage>
</organism>
<evidence type="ECO:0000256" key="8">
    <source>
        <dbReference type="ARBA" id="ARBA00022432"/>
    </source>
</evidence>
<evidence type="ECO:0000313" key="16">
    <source>
        <dbReference type="Proteomes" id="UP000078435"/>
    </source>
</evidence>
<dbReference type="PROSITE" id="PS51440">
    <property type="entry name" value="TIM_2"/>
    <property type="match status" value="1"/>
</dbReference>
<dbReference type="PANTHER" id="PTHR21139">
    <property type="entry name" value="TRIOSEPHOSPHATE ISOMERASE"/>
    <property type="match status" value="1"/>
</dbReference>
<evidence type="ECO:0000256" key="7">
    <source>
        <dbReference type="ARBA" id="ARBA00019397"/>
    </source>
</evidence>
<gene>
    <name evidence="13" type="primary">tpiA</name>
    <name evidence="15" type="ORF">LCR_04270</name>
</gene>
<dbReference type="GO" id="GO:0006096">
    <property type="term" value="P:glycolytic process"/>
    <property type="evidence" value="ECO:0007669"/>
    <property type="project" value="UniProtKB-UniRule"/>
</dbReference>
<dbReference type="GO" id="GO:0019563">
    <property type="term" value="P:glycerol catabolic process"/>
    <property type="evidence" value="ECO:0007669"/>
    <property type="project" value="TreeGrafter"/>
</dbReference>
<dbReference type="NCBIfam" id="TIGR00419">
    <property type="entry name" value="tim"/>
    <property type="match status" value="1"/>
</dbReference>
<dbReference type="EMBL" id="JMGO02000018">
    <property type="protein sequence ID" value="KXU78365.1"/>
    <property type="molecule type" value="Genomic_DNA"/>
</dbReference>
<dbReference type="InterPro" id="IPR013785">
    <property type="entry name" value="Aldolase_TIM"/>
</dbReference>
<name>A0A175VCJ6_AEREN</name>
<dbReference type="SUPFAM" id="SSF51351">
    <property type="entry name" value="Triosephosphate isomerase (TIM)"/>
    <property type="match status" value="1"/>
</dbReference>
<comment type="function">
    <text evidence="12 13">Involved in the gluconeogenesis. Catalyzes stereospecifically the conversion of dihydroxyacetone phosphate (DHAP) to D-glyceraldehyde-3-phosphate (G3P).</text>
</comment>
<dbReference type="RefSeq" id="WP_026457842.1">
    <property type="nucleotide sequence ID" value="NZ_AP027939.1"/>
</dbReference>
<evidence type="ECO:0000256" key="6">
    <source>
        <dbReference type="ARBA" id="ARBA00011940"/>
    </source>
</evidence>
<dbReference type="Pfam" id="PF00121">
    <property type="entry name" value="TIM"/>
    <property type="match status" value="1"/>
</dbReference>
<dbReference type="Proteomes" id="UP000078435">
    <property type="component" value="Unassembled WGS sequence"/>
</dbReference>
<dbReference type="PANTHER" id="PTHR21139:SF42">
    <property type="entry name" value="TRIOSEPHOSPHATE ISOMERASE"/>
    <property type="match status" value="1"/>
</dbReference>
<dbReference type="InterPro" id="IPR022896">
    <property type="entry name" value="TrioseP_Isoase_bac/euk"/>
</dbReference>
<comment type="pathway">
    <text evidence="3">Carbohydrate metabolism; erythritol degradation.</text>
</comment>
<keyword evidence="8 13" id="KW-0312">Gluconeogenesis</keyword>
<evidence type="ECO:0000256" key="13">
    <source>
        <dbReference type="HAMAP-Rule" id="MF_00147"/>
    </source>
</evidence>